<keyword evidence="4" id="KW-0732">Signal</keyword>
<comment type="catalytic activity">
    <reaction evidence="1">
        <text>Random hydrolysis of (1-&gt;6)-alpha-D-mannosidic linkages in unbranched (1-&gt;6)-mannans.</text>
        <dbReference type="EC" id="3.2.1.101"/>
    </reaction>
</comment>
<comment type="similarity">
    <text evidence="2">Belongs to the glycosyl hydrolase 76 family.</text>
</comment>
<evidence type="ECO:0000256" key="6">
    <source>
        <dbReference type="ARBA" id="ARBA00023180"/>
    </source>
</evidence>
<proteinExistence type="inferred from homology"/>
<keyword evidence="9" id="KW-1185">Reference proteome</keyword>
<organism evidence="8 9">
    <name type="scientific">Polyplosphaeria fusca</name>
    <dbReference type="NCBI Taxonomy" id="682080"/>
    <lineage>
        <taxon>Eukaryota</taxon>
        <taxon>Fungi</taxon>
        <taxon>Dikarya</taxon>
        <taxon>Ascomycota</taxon>
        <taxon>Pezizomycotina</taxon>
        <taxon>Dothideomycetes</taxon>
        <taxon>Pleosporomycetidae</taxon>
        <taxon>Pleosporales</taxon>
        <taxon>Tetraplosphaeriaceae</taxon>
        <taxon>Polyplosphaeria</taxon>
    </lineage>
</organism>
<dbReference type="OrthoDB" id="4187847at2759"/>
<keyword evidence="6" id="KW-0325">Glycoprotein</keyword>
<evidence type="ECO:0000256" key="3">
    <source>
        <dbReference type="ARBA" id="ARBA00012350"/>
    </source>
</evidence>
<evidence type="ECO:0000256" key="2">
    <source>
        <dbReference type="ARBA" id="ARBA00009699"/>
    </source>
</evidence>
<dbReference type="EMBL" id="ML996206">
    <property type="protein sequence ID" value="KAF2730907.1"/>
    <property type="molecule type" value="Genomic_DNA"/>
</dbReference>
<evidence type="ECO:0000313" key="9">
    <source>
        <dbReference type="Proteomes" id="UP000799444"/>
    </source>
</evidence>
<keyword evidence="5 8" id="KW-0378">Hydrolase</keyword>
<keyword evidence="7" id="KW-0326">Glycosidase</keyword>
<dbReference type="SUPFAM" id="SSF48208">
    <property type="entry name" value="Six-hairpin glycosidases"/>
    <property type="match status" value="1"/>
</dbReference>
<feature type="non-terminal residue" evidence="8">
    <location>
        <position position="303"/>
    </location>
</feature>
<dbReference type="Proteomes" id="UP000799444">
    <property type="component" value="Unassembled WGS sequence"/>
</dbReference>
<evidence type="ECO:0000256" key="7">
    <source>
        <dbReference type="ARBA" id="ARBA00023295"/>
    </source>
</evidence>
<dbReference type="InterPro" id="IPR008928">
    <property type="entry name" value="6-hairpin_glycosidase_sf"/>
</dbReference>
<dbReference type="GO" id="GO:0008496">
    <property type="term" value="F:mannan endo-1,6-alpha-mannosidase activity"/>
    <property type="evidence" value="ECO:0007669"/>
    <property type="project" value="UniProtKB-EC"/>
</dbReference>
<dbReference type="PANTHER" id="PTHR12145:SF36">
    <property type="entry name" value="MANNAN ENDO-1,6-ALPHA-MANNOSIDASE DCW1"/>
    <property type="match status" value="1"/>
</dbReference>
<feature type="non-terminal residue" evidence="8">
    <location>
        <position position="1"/>
    </location>
</feature>
<evidence type="ECO:0000313" key="8">
    <source>
        <dbReference type="EMBL" id="KAF2730907.1"/>
    </source>
</evidence>
<reference evidence="8" key="1">
    <citation type="journal article" date="2020" name="Stud. Mycol.">
        <title>101 Dothideomycetes genomes: a test case for predicting lifestyles and emergence of pathogens.</title>
        <authorList>
            <person name="Haridas S."/>
            <person name="Albert R."/>
            <person name="Binder M."/>
            <person name="Bloem J."/>
            <person name="Labutti K."/>
            <person name="Salamov A."/>
            <person name="Andreopoulos B."/>
            <person name="Baker S."/>
            <person name="Barry K."/>
            <person name="Bills G."/>
            <person name="Bluhm B."/>
            <person name="Cannon C."/>
            <person name="Castanera R."/>
            <person name="Culley D."/>
            <person name="Daum C."/>
            <person name="Ezra D."/>
            <person name="Gonzalez J."/>
            <person name="Henrissat B."/>
            <person name="Kuo A."/>
            <person name="Liang C."/>
            <person name="Lipzen A."/>
            <person name="Lutzoni F."/>
            <person name="Magnuson J."/>
            <person name="Mondo S."/>
            <person name="Nolan M."/>
            <person name="Ohm R."/>
            <person name="Pangilinan J."/>
            <person name="Park H.-J."/>
            <person name="Ramirez L."/>
            <person name="Alfaro M."/>
            <person name="Sun H."/>
            <person name="Tritt A."/>
            <person name="Yoshinaga Y."/>
            <person name="Zwiers L.-H."/>
            <person name="Turgeon B."/>
            <person name="Goodwin S."/>
            <person name="Spatafora J."/>
            <person name="Crous P."/>
            <person name="Grigoriev I."/>
        </authorList>
    </citation>
    <scope>NUCLEOTIDE SEQUENCE</scope>
    <source>
        <strain evidence="8">CBS 125425</strain>
    </source>
</reference>
<name>A0A9P4QNU8_9PLEO</name>
<dbReference type="PANTHER" id="PTHR12145">
    <property type="entry name" value="MANNAN ENDO-1,6-ALPHA-MANNOSIDASE DCW1"/>
    <property type="match status" value="1"/>
</dbReference>
<sequence length="303" mass="32681">LPSSLSQSLDTSNPAALKTSAARVAAHIKSLYQNPNLAMLPPPSWWWISGSTVDGMITYAHVTGDTQYNALMASTILSQATSTNDFMTPDATGNDDQAWWALAALSAAEYGVPNPGGPSFLSLAQNVFNEQKGRWDSARCNGGIKWKIQPNDGGYHYKSTISNGLFFQLAARLARFTGSADARAWAEKAYDWTAGVGLIDGQFNVYDGTDDAKGSGCVDVNHDQWSYNAAVFLYGAAVMADVTGDAKWMSRTKGLFQGINRVFVKDGAFWEQKCEGAGSCNTDQQSFKGPLARWMGATATLRP</sequence>
<protein>
    <recommendedName>
        <fullName evidence="3">mannan endo-1,6-alpha-mannosidase</fullName>
        <ecNumber evidence="3">3.2.1.101</ecNumber>
    </recommendedName>
</protein>
<evidence type="ECO:0000256" key="5">
    <source>
        <dbReference type="ARBA" id="ARBA00022801"/>
    </source>
</evidence>
<evidence type="ECO:0000256" key="4">
    <source>
        <dbReference type="ARBA" id="ARBA00022729"/>
    </source>
</evidence>
<evidence type="ECO:0000256" key="1">
    <source>
        <dbReference type="ARBA" id="ARBA00001452"/>
    </source>
</evidence>
<gene>
    <name evidence="8" type="ORF">EJ04DRAFT_397639</name>
</gene>
<comment type="caution">
    <text evidence="8">The sequence shown here is derived from an EMBL/GenBank/DDBJ whole genome shotgun (WGS) entry which is preliminary data.</text>
</comment>
<accession>A0A9P4QNU8</accession>
<dbReference type="EC" id="3.2.1.101" evidence="3"/>
<dbReference type="AlphaFoldDB" id="A0A9P4QNU8"/>
<dbReference type="Pfam" id="PF03663">
    <property type="entry name" value="Glyco_hydro_76"/>
    <property type="match status" value="1"/>
</dbReference>
<dbReference type="InterPro" id="IPR014480">
    <property type="entry name" value="Mannan-1_6-alpha_mannosidase"/>
</dbReference>
<dbReference type="GO" id="GO:0016052">
    <property type="term" value="P:carbohydrate catabolic process"/>
    <property type="evidence" value="ECO:0007669"/>
    <property type="project" value="InterPro"/>
</dbReference>
<dbReference type="InterPro" id="IPR005198">
    <property type="entry name" value="Glyco_hydro_76"/>
</dbReference>
<dbReference type="Gene3D" id="1.50.10.20">
    <property type="match status" value="1"/>
</dbReference>
<dbReference type="GO" id="GO:0009272">
    <property type="term" value="P:fungal-type cell wall biogenesis"/>
    <property type="evidence" value="ECO:0007669"/>
    <property type="project" value="TreeGrafter"/>
</dbReference>